<reference evidence="4" key="1">
    <citation type="submission" date="2016-05" db="EMBL/GenBank/DDBJ databases">
        <authorList>
            <person name="Baek K."/>
            <person name="Yang S.-J."/>
        </authorList>
    </citation>
    <scope>NUCLEOTIDE SEQUENCE [LARGE SCALE GENOMIC DNA]</scope>
    <source>
        <strain evidence="4">ST58-10</strain>
    </source>
</reference>
<dbReference type="AlphaFoldDB" id="A0A1A9F1M6"/>
<organism evidence="3 4">
    <name type="scientific">Marinobacterium aestuarii</name>
    <dbReference type="NCBI Taxonomy" id="1821621"/>
    <lineage>
        <taxon>Bacteria</taxon>
        <taxon>Pseudomonadati</taxon>
        <taxon>Pseudomonadota</taxon>
        <taxon>Gammaproteobacteria</taxon>
        <taxon>Oceanospirillales</taxon>
        <taxon>Oceanospirillaceae</taxon>
        <taxon>Marinobacterium</taxon>
    </lineage>
</organism>
<sequence length="470" mass="50437">MTNKSKLWSLTALELSKLLTSGELSPVELLEATLERIERVNPAINAIIEIDYAGARAAALDSEQRLRSGQARSQLEGIPLTVKDHILVKGVKACWGTRLFKDFVPEKDELPVARLREAGAIILGKTNVPEFTLAEYTDNPIHGVTRNPWNLELTPGGSSGGAVASVAAGLVPIAIGTDGGGSIRRPASHTGLVGFKPSIGSVARSDGFPKILLDMEVCGPFGRTVADAKLVFDAMAGPSRLDRRSSNVTSRNAPKEKLNILYVERFGDSPLDPEVAASVNEAVEILSGLGHEVVRGELPFDLTDVMAAWPKVGAVGISYIFDLHPNAPELVSERYLELAAEGAATTSAQFVDVIETLDKFRAQVGVAFENIDIIMTPTAAALPWPANIPFPDVIDGQPVGRRGHAVYTGWVNACGHPSINLPTAHSKSGLPIGFQLVGDFGDDQMLFEVAAQFEKQSPWFNKFPEYAEKS</sequence>
<dbReference type="Pfam" id="PF01425">
    <property type="entry name" value="Amidase"/>
    <property type="match status" value="1"/>
</dbReference>
<protein>
    <submittedName>
        <fullName evidence="3">Amidase</fullName>
    </submittedName>
</protein>
<dbReference type="PANTHER" id="PTHR11895">
    <property type="entry name" value="TRANSAMIDASE"/>
    <property type="match status" value="1"/>
</dbReference>
<comment type="similarity">
    <text evidence="1">Belongs to the amidase family.</text>
</comment>
<evidence type="ECO:0000313" key="4">
    <source>
        <dbReference type="Proteomes" id="UP000078070"/>
    </source>
</evidence>
<dbReference type="Proteomes" id="UP000078070">
    <property type="component" value="Chromosome"/>
</dbReference>
<dbReference type="KEGG" id="mars:A8C75_17710"/>
<feature type="domain" description="Amidase" evidence="2">
    <location>
        <begin position="28"/>
        <end position="446"/>
    </location>
</feature>
<proteinExistence type="inferred from homology"/>
<gene>
    <name evidence="3" type="ORF">A8C75_17710</name>
</gene>
<dbReference type="InterPro" id="IPR000120">
    <property type="entry name" value="Amidase"/>
</dbReference>
<accession>A0A1A9F1M6</accession>
<evidence type="ECO:0000259" key="2">
    <source>
        <dbReference type="Pfam" id="PF01425"/>
    </source>
</evidence>
<dbReference type="InterPro" id="IPR023631">
    <property type="entry name" value="Amidase_dom"/>
</dbReference>
<name>A0A1A9F1M6_9GAMM</name>
<dbReference type="RefSeq" id="WP_067385457.1">
    <property type="nucleotide sequence ID" value="NZ_CP015839.1"/>
</dbReference>
<dbReference type="SUPFAM" id="SSF75304">
    <property type="entry name" value="Amidase signature (AS) enzymes"/>
    <property type="match status" value="1"/>
</dbReference>
<keyword evidence="4" id="KW-1185">Reference proteome</keyword>
<dbReference type="OrthoDB" id="8872210at2"/>
<dbReference type="Gene3D" id="3.90.1300.10">
    <property type="entry name" value="Amidase signature (AS) domain"/>
    <property type="match status" value="1"/>
</dbReference>
<dbReference type="PANTHER" id="PTHR11895:SF7">
    <property type="entry name" value="GLUTAMYL-TRNA(GLN) AMIDOTRANSFERASE SUBUNIT A, MITOCHONDRIAL"/>
    <property type="match status" value="1"/>
</dbReference>
<dbReference type="GO" id="GO:0003824">
    <property type="term" value="F:catalytic activity"/>
    <property type="evidence" value="ECO:0007669"/>
    <property type="project" value="InterPro"/>
</dbReference>
<dbReference type="EMBL" id="CP015839">
    <property type="protein sequence ID" value="ANG64126.1"/>
    <property type="molecule type" value="Genomic_DNA"/>
</dbReference>
<evidence type="ECO:0000313" key="3">
    <source>
        <dbReference type="EMBL" id="ANG64126.1"/>
    </source>
</evidence>
<reference evidence="3 4" key="2">
    <citation type="journal article" date="2018" name="Int. J. Syst. Evol. Microbiol.">
        <title>Marinobacterium aestuarii sp. nov., a benzene-degrading marine bacterium isolated from estuary sediment.</title>
        <authorList>
            <person name="Bae S.S."/>
            <person name="Jung J."/>
            <person name="Chung D."/>
            <person name="Baek K."/>
        </authorList>
    </citation>
    <scope>NUCLEOTIDE SEQUENCE [LARGE SCALE GENOMIC DNA]</scope>
    <source>
        <strain evidence="3 4">ST58-10</strain>
    </source>
</reference>
<dbReference type="STRING" id="1821621.A8C75_17710"/>
<evidence type="ECO:0000256" key="1">
    <source>
        <dbReference type="ARBA" id="ARBA00009199"/>
    </source>
</evidence>
<dbReference type="InterPro" id="IPR036928">
    <property type="entry name" value="AS_sf"/>
</dbReference>